<evidence type="ECO:0000256" key="1">
    <source>
        <dbReference type="SAM" id="SignalP"/>
    </source>
</evidence>
<dbReference type="AlphaFoldDB" id="A0AA39MR85"/>
<evidence type="ECO:0000313" key="3">
    <source>
        <dbReference type="Proteomes" id="UP001175226"/>
    </source>
</evidence>
<feature type="signal peptide" evidence="1">
    <location>
        <begin position="1"/>
        <end position="26"/>
    </location>
</feature>
<dbReference type="EMBL" id="JAUEPT010000020">
    <property type="protein sequence ID" value="KAK0444106.1"/>
    <property type="molecule type" value="Genomic_DNA"/>
</dbReference>
<organism evidence="2 3">
    <name type="scientific">Armillaria borealis</name>
    <dbReference type="NCBI Taxonomy" id="47425"/>
    <lineage>
        <taxon>Eukaryota</taxon>
        <taxon>Fungi</taxon>
        <taxon>Dikarya</taxon>
        <taxon>Basidiomycota</taxon>
        <taxon>Agaricomycotina</taxon>
        <taxon>Agaricomycetes</taxon>
        <taxon>Agaricomycetidae</taxon>
        <taxon>Agaricales</taxon>
        <taxon>Marasmiineae</taxon>
        <taxon>Physalacriaceae</taxon>
        <taxon>Armillaria</taxon>
    </lineage>
</organism>
<proteinExistence type="predicted"/>
<accession>A0AA39MR85</accession>
<feature type="chain" id="PRO_5041266909" evidence="1">
    <location>
        <begin position="27"/>
        <end position="85"/>
    </location>
</feature>
<name>A0AA39MR85_9AGAR</name>
<comment type="caution">
    <text evidence="2">The sequence shown here is derived from an EMBL/GenBank/DDBJ whole genome shotgun (WGS) entry which is preliminary data.</text>
</comment>
<protein>
    <submittedName>
        <fullName evidence="2">Uncharacterized protein</fullName>
    </submittedName>
</protein>
<keyword evidence="1" id="KW-0732">Signal</keyword>
<keyword evidence="3" id="KW-1185">Reference proteome</keyword>
<dbReference type="Proteomes" id="UP001175226">
    <property type="component" value="Unassembled WGS sequence"/>
</dbReference>
<sequence length="85" mass="9849">MLSDSISLLDMNLLLSLLLQPRTAKGIREPSGLWCSLYGQCIHSREPPSPYPWWVLLRRVIVEALTLLLMLRLIKISWLNAHFYS</sequence>
<gene>
    <name evidence="2" type="ORF">EV421DRAFT_490531</name>
</gene>
<reference evidence="2" key="1">
    <citation type="submission" date="2023-06" db="EMBL/GenBank/DDBJ databases">
        <authorList>
            <consortium name="Lawrence Berkeley National Laboratory"/>
            <person name="Ahrendt S."/>
            <person name="Sahu N."/>
            <person name="Indic B."/>
            <person name="Wong-Bajracharya J."/>
            <person name="Merenyi Z."/>
            <person name="Ke H.-M."/>
            <person name="Monk M."/>
            <person name="Kocsube S."/>
            <person name="Drula E."/>
            <person name="Lipzen A."/>
            <person name="Balint B."/>
            <person name="Henrissat B."/>
            <person name="Andreopoulos B."/>
            <person name="Martin F.M."/>
            <person name="Harder C.B."/>
            <person name="Rigling D."/>
            <person name="Ford K.L."/>
            <person name="Foster G.D."/>
            <person name="Pangilinan J."/>
            <person name="Papanicolaou A."/>
            <person name="Barry K."/>
            <person name="LaButti K."/>
            <person name="Viragh M."/>
            <person name="Koriabine M."/>
            <person name="Yan M."/>
            <person name="Riley R."/>
            <person name="Champramary S."/>
            <person name="Plett K.L."/>
            <person name="Tsai I.J."/>
            <person name="Slot J."/>
            <person name="Sipos G."/>
            <person name="Plett J."/>
            <person name="Nagy L.G."/>
            <person name="Grigoriev I.V."/>
        </authorList>
    </citation>
    <scope>NUCLEOTIDE SEQUENCE</scope>
    <source>
        <strain evidence="2">FPL87.14</strain>
    </source>
</reference>
<evidence type="ECO:0000313" key="2">
    <source>
        <dbReference type="EMBL" id="KAK0444106.1"/>
    </source>
</evidence>